<dbReference type="InterPro" id="IPR000994">
    <property type="entry name" value="Pept_M24"/>
</dbReference>
<feature type="binding site" evidence="6">
    <location>
        <position position="253"/>
    </location>
    <ligand>
        <name>a divalent metal cation</name>
        <dbReference type="ChEBI" id="CHEBI:60240"/>
        <label>1</label>
    </ligand>
</feature>
<feature type="binding site" evidence="6">
    <location>
        <position position="99"/>
    </location>
    <ligand>
        <name>a divalent metal cation</name>
        <dbReference type="ChEBI" id="CHEBI:60240"/>
        <label>1</label>
    </ligand>
</feature>
<dbReference type="EMBL" id="LT629776">
    <property type="protein sequence ID" value="SDS81591.1"/>
    <property type="molecule type" value="Genomic_DNA"/>
</dbReference>
<reference evidence="9 10" key="1">
    <citation type="submission" date="2016-10" db="EMBL/GenBank/DDBJ databases">
        <authorList>
            <person name="de Groot N.N."/>
        </authorList>
    </citation>
    <scope>NUCLEOTIDE SEQUENCE [LARGE SCALE GENOMIC DNA]</scope>
    <source>
        <strain evidence="9 10">DSM 22126</strain>
    </source>
</reference>
<comment type="function">
    <text evidence="1 6">Removes the N-terminal methionine from nascent proteins. The N-terminal methionine is often cleaved when the second residue in the primary sequence is small and uncharged (Met-Ala-, Cys, Gly, Pro, Ser, Thr, or Val). Requires deformylation of the N(alpha)-formylated initiator methionine before it can be hydrolyzed.</text>
</comment>
<organism evidence="9 10">
    <name type="scientific">Paraoerskovia marina</name>
    <dbReference type="NCBI Taxonomy" id="545619"/>
    <lineage>
        <taxon>Bacteria</taxon>
        <taxon>Bacillati</taxon>
        <taxon>Actinomycetota</taxon>
        <taxon>Actinomycetes</taxon>
        <taxon>Micrococcales</taxon>
        <taxon>Cellulomonadaceae</taxon>
        <taxon>Paraoerskovia</taxon>
    </lineage>
</organism>
<comment type="similarity">
    <text evidence="6">Belongs to the peptidase M24A family. Methionine aminopeptidase type 1 subfamily.</text>
</comment>
<keyword evidence="10" id="KW-1185">Reference proteome</keyword>
<dbReference type="NCBIfam" id="TIGR00500">
    <property type="entry name" value="met_pdase_I"/>
    <property type="match status" value="1"/>
</dbReference>
<evidence type="ECO:0000259" key="8">
    <source>
        <dbReference type="Pfam" id="PF00557"/>
    </source>
</evidence>
<feature type="binding site" evidence="6">
    <location>
        <position position="110"/>
    </location>
    <ligand>
        <name>a divalent metal cation</name>
        <dbReference type="ChEBI" id="CHEBI:60240"/>
        <label>1</label>
    </ligand>
</feature>
<feature type="binding site" evidence="6">
    <location>
        <position position="222"/>
    </location>
    <ligand>
        <name>a divalent metal cation</name>
        <dbReference type="ChEBI" id="CHEBI:60240"/>
        <label>2</label>
        <note>catalytic</note>
    </ligand>
</feature>
<dbReference type="OrthoDB" id="9802055at2"/>
<feature type="binding site" evidence="6">
    <location>
        <position position="110"/>
    </location>
    <ligand>
        <name>a divalent metal cation</name>
        <dbReference type="ChEBI" id="CHEBI:60240"/>
        <label>2</label>
        <note>catalytic</note>
    </ligand>
</feature>
<dbReference type="GO" id="GO:0070006">
    <property type="term" value="F:metalloaminopeptidase activity"/>
    <property type="evidence" value="ECO:0007669"/>
    <property type="project" value="UniProtKB-UniRule"/>
</dbReference>
<evidence type="ECO:0000313" key="9">
    <source>
        <dbReference type="EMBL" id="SDS81591.1"/>
    </source>
</evidence>
<dbReference type="InterPro" id="IPR036005">
    <property type="entry name" value="Creatinase/aminopeptidase-like"/>
</dbReference>
<dbReference type="GO" id="GO:0006508">
    <property type="term" value="P:proteolysis"/>
    <property type="evidence" value="ECO:0007669"/>
    <property type="project" value="UniProtKB-KW"/>
</dbReference>
<dbReference type="AlphaFoldDB" id="A0A1H1VAS8"/>
<comment type="subunit">
    <text evidence="6">Monomer.</text>
</comment>
<dbReference type="CDD" id="cd01086">
    <property type="entry name" value="MetAP1"/>
    <property type="match status" value="1"/>
</dbReference>
<feature type="binding site" evidence="6">
    <location>
        <position position="189"/>
    </location>
    <ligand>
        <name>a divalent metal cation</name>
        <dbReference type="ChEBI" id="CHEBI:60240"/>
        <label>2</label>
        <note>catalytic</note>
    </ligand>
</feature>
<dbReference type="Pfam" id="PF00557">
    <property type="entry name" value="Peptidase_M24"/>
    <property type="match status" value="1"/>
</dbReference>
<evidence type="ECO:0000256" key="7">
    <source>
        <dbReference type="RuleBase" id="RU003653"/>
    </source>
</evidence>
<feature type="binding site" evidence="6">
    <location>
        <position position="253"/>
    </location>
    <ligand>
        <name>a divalent metal cation</name>
        <dbReference type="ChEBI" id="CHEBI:60240"/>
        <label>2</label>
        <note>catalytic</note>
    </ligand>
</feature>
<dbReference type="STRING" id="545619.SAMN04489860_2440"/>
<dbReference type="PANTHER" id="PTHR43330">
    <property type="entry name" value="METHIONINE AMINOPEPTIDASE"/>
    <property type="match status" value="1"/>
</dbReference>
<feature type="domain" description="Peptidase M24" evidence="8">
    <location>
        <begin position="17"/>
        <end position="260"/>
    </location>
</feature>
<proteinExistence type="inferred from homology"/>
<feature type="binding site" evidence="6">
    <location>
        <position position="82"/>
    </location>
    <ligand>
        <name>substrate</name>
    </ligand>
</feature>
<comment type="catalytic activity">
    <reaction evidence="6 7">
        <text>Release of N-terminal amino acids, preferentially methionine, from peptides and arylamides.</text>
        <dbReference type="EC" id="3.4.11.18"/>
    </reaction>
</comment>
<evidence type="ECO:0000256" key="5">
    <source>
        <dbReference type="ARBA" id="ARBA00022801"/>
    </source>
</evidence>
<dbReference type="GO" id="GO:0046872">
    <property type="term" value="F:metal ion binding"/>
    <property type="evidence" value="ECO:0007669"/>
    <property type="project" value="UniProtKB-UniRule"/>
</dbReference>
<keyword evidence="3 6" id="KW-0645">Protease</keyword>
<accession>A0A1H1VAS8</accession>
<evidence type="ECO:0000256" key="3">
    <source>
        <dbReference type="ARBA" id="ARBA00022670"/>
    </source>
</evidence>
<dbReference type="PANTHER" id="PTHR43330:SF27">
    <property type="entry name" value="METHIONINE AMINOPEPTIDASE"/>
    <property type="match status" value="1"/>
</dbReference>
<evidence type="ECO:0000256" key="1">
    <source>
        <dbReference type="ARBA" id="ARBA00002521"/>
    </source>
</evidence>
<gene>
    <name evidence="6" type="primary">map</name>
    <name evidence="9" type="ORF">SAMN04489860_2440</name>
</gene>
<keyword evidence="5 6" id="KW-0378">Hydrolase</keyword>
<dbReference type="GO" id="GO:0004239">
    <property type="term" value="F:initiator methionyl aminopeptidase activity"/>
    <property type="evidence" value="ECO:0007669"/>
    <property type="project" value="UniProtKB-UniRule"/>
</dbReference>
<dbReference type="GO" id="GO:0005829">
    <property type="term" value="C:cytosol"/>
    <property type="evidence" value="ECO:0007669"/>
    <property type="project" value="TreeGrafter"/>
</dbReference>
<feature type="binding site" evidence="6">
    <location>
        <position position="196"/>
    </location>
    <ligand>
        <name>substrate</name>
    </ligand>
</feature>
<keyword evidence="2 6" id="KW-0031">Aminopeptidase</keyword>
<dbReference type="PROSITE" id="PS00680">
    <property type="entry name" value="MAP_1"/>
    <property type="match status" value="1"/>
</dbReference>
<sequence>MFGREKIEYKSLDEVRTMRRAGLVVAQALAAVRKSARPGMTTADLDQVAAATIHDAGATSNFLGYHGFPATVCASVNEEIVHGIPGSRVLEVGDVVSVDCGAVVDGWHGDSALSFILGPAGALDIDDPAIRDSADADLVRITEESMWAGIAALATASRVGEIGDAIDDVITAAARDGVELGIVTEFTGHGIGTAMHQPPEVLNFRSSHRGPRVKPGMCLAIEPMMTRGSGETVTLADDWTVVTDDGSRAAHWEHSVAVTEQGISVLTALDSGAGRLAPYGVAPVTI</sequence>
<dbReference type="InterPro" id="IPR001714">
    <property type="entry name" value="Pept_M24_MAP"/>
</dbReference>
<dbReference type="InterPro" id="IPR002467">
    <property type="entry name" value="Pept_M24A_MAP1"/>
</dbReference>
<evidence type="ECO:0000313" key="10">
    <source>
        <dbReference type="Proteomes" id="UP000185663"/>
    </source>
</evidence>
<dbReference type="Gene3D" id="3.90.230.10">
    <property type="entry name" value="Creatinase/methionine aminopeptidase superfamily"/>
    <property type="match status" value="1"/>
</dbReference>
<dbReference type="PRINTS" id="PR00599">
    <property type="entry name" value="MAPEPTIDASE"/>
</dbReference>
<evidence type="ECO:0000256" key="2">
    <source>
        <dbReference type="ARBA" id="ARBA00022438"/>
    </source>
</evidence>
<dbReference type="HAMAP" id="MF_01974">
    <property type="entry name" value="MetAP_1"/>
    <property type="match status" value="1"/>
</dbReference>
<comment type="cofactor">
    <cofactor evidence="6">
        <name>Co(2+)</name>
        <dbReference type="ChEBI" id="CHEBI:48828"/>
    </cofactor>
    <cofactor evidence="6">
        <name>Zn(2+)</name>
        <dbReference type="ChEBI" id="CHEBI:29105"/>
    </cofactor>
    <cofactor evidence="6">
        <name>Mn(2+)</name>
        <dbReference type="ChEBI" id="CHEBI:29035"/>
    </cofactor>
    <cofactor evidence="6">
        <name>Fe(2+)</name>
        <dbReference type="ChEBI" id="CHEBI:29033"/>
    </cofactor>
    <text evidence="6">Binds 2 divalent metal cations per subunit. Has a high-affinity and a low affinity metal-binding site. The true nature of the physiological cofactor is under debate. The enzyme is active with cobalt, zinc, manganese or divalent iron ions. Most likely, methionine aminopeptidases function as mononuclear Fe(2+)-metalloproteases under physiological conditions, and the catalytically relevant metal-binding site has been assigned to the histidine-containing high-affinity site.</text>
</comment>
<evidence type="ECO:0000256" key="4">
    <source>
        <dbReference type="ARBA" id="ARBA00022723"/>
    </source>
</evidence>
<dbReference type="RefSeq" id="WP_083372672.1">
    <property type="nucleotide sequence ID" value="NZ_LT629776.1"/>
</dbReference>
<keyword evidence="4 6" id="KW-0479">Metal-binding</keyword>
<dbReference type="eggNOG" id="COG0024">
    <property type="taxonomic scope" value="Bacteria"/>
</dbReference>
<dbReference type="EC" id="3.4.11.18" evidence="6 7"/>
<name>A0A1H1VAS8_9CELL</name>
<dbReference type="Proteomes" id="UP000185663">
    <property type="component" value="Chromosome I"/>
</dbReference>
<protein>
    <recommendedName>
        <fullName evidence="6 7">Methionine aminopeptidase</fullName>
        <shortName evidence="6">MAP</shortName>
        <shortName evidence="6">MetAP</shortName>
        <ecNumber evidence="6 7">3.4.11.18</ecNumber>
    </recommendedName>
    <alternativeName>
        <fullName evidence="6">Peptidase M</fullName>
    </alternativeName>
</protein>
<evidence type="ECO:0000256" key="6">
    <source>
        <dbReference type="HAMAP-Rule" id="MF_01974"/>
    </source>
</evidence>
<dbReference type="SUPFAM" id="SSF55920">
    <property type="entry name" value="Creatinase/aminopeptidase"/>
    <property type="match status" value="1"/>
</dbReference>